<evidence type="ECO:0000256" key="1">
    <source>
        <dbReference type="SAM" id="Phobius"/>
    </source>
</evidence>
<keyword evidence="1" id="KW-1133">Transmembrane helix</keyword>
<gene>
    <name evidence="2" type="ORF">GX950_00645</name>
</gene>
<comment type="caution">
    <text evidence="2">The sequence shown here is derived from an EMBL/GenBank/DDBJ whole genome shotgun (WGS) entry which is preliminary data.</text>
</comment>
<dbReference type="AlphaFoldDB" id="A0A7K4BZ06"/>
<feature type="transmembrane region" description="Helical" evidence="1">
    <location>
        <begin position="137"/>
        <end position="154"/>
    </location>
</feature>
<keyword evidence="1" id="KW-0812">Transmembrane</keyword>
<proteinExistence type="predicted"/>
<feature type="transmembrane region" description="Helical" evidence="1">
    <location>
        <begin position="73"/>
        <end position="101"/>
    </location>
</feature>
<dbReference type="EMBL" id="JAAZKV010000005">
    <property type="protein sequence ID" value="NMA44309.1"/>
    <property type="molecule type" value="Genomic_DNA"/>
</dbReference>
<protein>
    <submittedName>
        <fullName evidence="2">Uncharacterized protein</fullName>
    </submittedName>
</protein>
<name>A0A7K4BZ06_9ARCH</name>
<evidence type="ECO:0000313" key="2">
    <source>
        <dbReference type="EMBL" id="NMA44309.1"/>
    </source>
</evidence>
<dbReference type="Proteomes" id="UP000526302">
    <property type="component" value="Unassembled WGS sequence"/>
</dbReference>
<reference evidence="2 3" key="1">
    <citation type="journal article" date="2020" name="Biotechnol. Biofuels">
        <title>New insights from the biogas microbiome by comprehensive genome-resolved metagenomics of nearly 1600 species originating from multiple anaerobic digesters.</title>
        <authorList>
            <person name="Campanaro S."/>
            <person name="Treu L."/>
            <person name="Rodriguez-R L.M."/>
            <person name="Kovalovszki A."/>
            <person name="Ziels R.M."/>
            <person name="Maus I."/>
            <person name="Zhu X."/>
            <person name="Kougias P.G."/>
            <person name="Basile A."/>
            <person name="Luo G."/>
            <person name="Schluter A."/>
            <person name="Konstantinidis K.T."/>
            <person name="Angelidaki I."/>
        </authorList>
    </citation>
    <scope>NUCLEOTIDE SEQUENCE [LARGE SCALE GENOMIC DNA]</scope>
    <source>
        <strain evidence="2">AS22ysBPME_79</strain>
    </source>
</reference>
<accession>A0A7K4BZ06</accession>
<evidence type="ECO:0000313" key="3">
    <source>
        <dbReference type="Proteomes" id="UP000526302"/>
    </source>
</evidence>
<organism evidence="2 3">
    <name type="scientific">Candidatus Iainarchaeum sp</name>
    <dbReference type="NCBI Taxonomy" id="3101447"/>
    <lineage>
        <taxon>Archaea</taxon>
        <taxon>Candidatus Iainarchaeota</taxon>
        <taxon>Candidatus Iainarchaeia</taxon>
        <taxon>Candidatus Iainarchaeales</taxon>
        <taxon>Candidatus Iainarchaeaceae</taxon>
        <taxon>Candidatus Iainarchaeum</taxon>
    </lineage>
</organism>
<sequence>MICFVALFVFAILGLFSVKYRSYFFEAFDCVLRKATLRKCTTSFDKKMKMKVSARVSKFNKPLGSFVFKNFDVLSWILTIIMVISLIWSFYVAFMGIYNYFIYGNCDGPNSNAVCVYNAVASTTPDLFCFLGDNAMVLVPGIILVLVVVWFLFIRKQKK</sequence>
<keyword evidence="1" id="KW-0472">Membrane</keyword>